<sequence>MVTTLHLCSTPWNIDLSTEGNTRHIIETKDYGFTSGYDALVSVKINFNVATQSFDLFL</sequence>
<dbReference type="HOGENOM" id="CLU_2976153_0_0_5"/>
<proteinExistence type="predicted"/>
<gene>
    <name evidence="1" type="ORF">IE4771_PB00032</name>
</gene>
<reference evidence="1 2" key="1">
    <citation type="submission" date="2013-12" db="EMBL/GenBank/DDBJ databases">
        <title>Complete genome sequence of Rhizobium etli bv. mimosae IE4771.</title>
        <authorList>
            <person name="Bustos P."/>
            <person name="Santamaria R.I."/>
            <person name="Lozano L."/>
            <person name="Ormeno-Orrillo E."/>
            <person name="Rogel M.A."/>
            <person name="Romero D."/>
            <person name="Cevallos M.A."/>
            <person name="Martinez-Romero E."/>
            <person name="Gonzalez V."/>
        </authorList>
    </citation>
    <scope>NUCLEOTIDE SEQUENCE [LARGE SCALE GENOMIC DNA]</scope>
    <source>
        <strain evidence="1 2">IE4771</strain>
        <plasmid evidence="2">Plasmid pRetIE4771b</plasmid>
    </source>
</reference>
<geneLocation type="plasmid" evidence="1 2">
    <name>pRetIE4771b</name>
</geneLocation>
<keyword evidence="1" id="KW-0614">Plasmid</keyword>
<evidence type="ECO:0000313" key="1">
    <source>
        <dbReference type="EMBL" id="AIC29767.1"/>
    </source>
</evidence>
<dbReference type="AlphaFoldDB" id="A0A060I7A9"/>
<dbReference type="KEGG" id="rei:IE4771_PB00032"/>
<dbReference type="EMBL" id="CP006988">
    <property type="protein sequence ID" value="AIC29767.1"/>
    <property type="molecule type" value="Genomic_DNA"/>
</dbReference>
<dbReference type="Proteomes" id="UP000027180">
    <property type="component" value="Plasmid pRetIE4771b"/>
</dbReference>
<name>A0A060I7A9_RHIET</name>
<accession>A0A060I7A9</accession>
<organism evidence="1 2">
    <name type="scientific">Rhizobium etli bv. mimosae str. IE4771</name>
    <dbReference type="NCBI Taxonomy" id="1432050"/>
    <lineage>
        <taxon>Bacteria</taxon>
        <taxon>Pseudomonadati</taxon>
        <taxon>Pseudomonadota</taxon>
        <taxon>Alphaproteobacteria</taxon>
        <taxon>Hyphomicrobiales</taxon>
        <taxon>Rhizobiaceae</taxon>
        <taxon>Rhizobium/Agrobacterium group</taxon>
        <taxon>Rhizobium</taxon>
    </lineage>
</organism>
<evidence type="ECO:0000313" key="2">
    <source>
        <dbReference type="Proteomes" id="UP000027180"/>
    </source>
</evidence>
<protein>
    <submittedName>
        <fullName evidence="1">Uncharacterized protein</fullName>
    </submittedName>
</protein>